<keyword evidence="3" id="KW-1185">Reference proteome</keyword>
<dbReference type="InterPro" id="IPR036928">
    <property type="entry name" value="AS_sf"/>
</dbReference>
<dbReference type="Gene3D" id="3.90.1300.10">
    <property type="entry name" value="Amidase signature (AS) domain"/>
    <property type="match status" value="1"/>
</dbReference>
<gene>
    <name evidence="2" type="ORF">HGQ17_02930</name>
</gene>
<dbReference type="SUPFAM" id="SSF75304">
    <property type="entry name" value="Amidase signature (AS) enzymes"/>
    <property type="match status" value="1"/>
</dbReference>
<dbReference type="RefSeq" id="WP_168886485.1">
    <property type="nucleotide sequence ID" value="NZ_JABAHY010000002.1"/>
</dbReference>
<dbReference type="NCBIfam" id="NF005127">
    <property type="entry name" value="PRK06565.1"/>
    <property type="match status" value="1"/>
</dbReference>
<dbReference type="EC" id="3.5.1.4" evidence="2"/>
<name>A0A7X8TII7_9MICC</name>
<reference evidence="2 3" key="1">
    <citation type="submission" date="2020-04" db="EMBL/GenBank/DDBJ databases">
        <title>Nesterenkonia sp. nov., isolated from marine sediment.</title>
        <authorList>
            <person name="Zhang G."/>
        </authorList>
    </citation>
    <scope>NUCLEOTIDE SEQUENCE [LARGE SCALE GENOMIC DNA]</scope>
    <source>
        <strain evidence="2 3">MY13</strain>
    </source>
</reference>
<sequence length="666" mass="72661">MPNNTTVHDVVEMSTAEMLQALEAGELTSVDLVCAYLNRIAYYDKTGLCLHSVPVLNPECLLEAEASDARRRRGEELGPLEGVPFTVKDSYMVKGLTVASGSPALKDLIAHKDAATVEQLRAAGAVLIGKTNMPPMAAGGIQPGAYDYARSPYHPDYMTAAYGSGSSNGSGTATAASFSAFGMAEETVSSGRSPASNNSLVAYTPSRGLISIRGNWPLRPTCDVVVPHTRSVEDLLRLLDVVVVDDPDTTGDFWRQQTAVELPKPQEIGQRPFLRQRPERLEGKRFGIPKMYIGKDQESWVPPVIRDSVEVLWERARADLEALGAEVIECDFPVMSNYEEDRPDAQGLPQRGLVPPQWRDIEGGPLSALALEQFLKNNGDPELNSWADVDGDSVFPLADQPMHTWVERARGGFDWQRSAELVKAGLPENYDAIEGLPEVLRGLEEARRQDLEQWLADQGLDAVVFPAAGDVARDDLFHREESMAAAIRNGVVYSNGNRALRHLGIPTVMVPMGVMPDIQMPVGLTFVGAAYTDDALLDYAWAYEQASKRRQRAFLTPSLPSNQIRAKQVQKTDDDAGASLTPEVTVTKTETFWEVTVSVATTGREDLEIQAWADGHILLPAQGRSGVFSGRVSRARRRLEEEIFVVVKATNPAGATTAAYTTAALD</sequence>
<comment type="caution">
    <text evidence="2">The sequence shown here is derived from an EMBL/GenBank/DDBJ whole genome shotgun (WGS) entry which is preliminary data.</text>
</comment>
<proteinExistence type="predicted"/>
<dbReference type="Proteomes" id="UP000523139">
    <property type="component" value="Unassembled WGS sequence"/>
</dbReference>
<keyword evidence="2" id="KW-0378">Hydrolase</keyword>
<protein>
    <submittedName>
        <fullName evidence="2">Amidase</fullName>
        <ecNumber evidence="2">3.5.1.4</ecNumber>
    </submittedName>
</protein>
<dbReference type="PANTHER" id="PTHR42678:SF11">
    <property type="entry name" value="AMIDASE FAMILY PROTEIN"/>
    <property type="match status" value="1"/>
</dbReference>
<evidence type="ECO:0000313" key="2">
    <source>
        <dbReference type="EMBL" id="NLS08972.1"/>
    </source>
</evidence>
<dbReference type="Pfam" id="PF01425">
    <property type="entry name" value="Amidase"/>
    <property type="match status" value="1"/>
</dbReference>
<organism evidence="2 3">
    <name type="scientific">Nesterenkonia sedimenti</name>
    <dbReference type="NCBI Taxonomy" id="1463632"/>
    <lineage>
        <taxon>Bacteria</taxon>
        <taxon>Bacillati</taxon>
        <taxon>Actinomycetota</taxon>
        <taxon>Actinomycetes</taxon>
        <taxon>Micrococcales</taxon>
        <taxon>Micrococcaceae</taxon>
        <taxon>Nesterenkonia</taxon>
    </lineage>
</organism>
<dbReference type="EMBL" id="JABAHY010000002">
    <property type="protein sequence ID" value="NLS08972.1"/>
    <property type="molecule type" value="Genomic_DNA"/>
</dbReference>
<dbReference type="GO" id="GO:0004040">
    <property type="term" value="F:amidase activity"/>
    <property type="evidence" value="ECO:0007669"/>
    <property type="project" value="UniProtKB-EC"/>
</dbReference>
<feature type="domain" description="Amidase" evidence="1">
    <location>
        <begin position="31"/>
        <end position="337"/>
    </location>
</feature>
<dbReference type="InterPro" id="IPR023631">
    <property type="entry name" value="Amidase_dom"/>
</dbReference>
<dbReference type="AlphaFoldDB" id="A0A7X8TII7"/>
<evidence type="ECO:0000259" key="1">
    <source>
        <dbReference type="Pfam" id="PF01425"/>
    </source>
</evidence>
<dbReference type="PANTHER" id="PTHR42678">
    <property type="entry name" value="AMIDASE"/>
    <property type="match status" value="1"/>
</dbReference>
<accession>A0A7X8TII7</accession>
<evidence type="ECO:0000313" key="3">
    <source>
        <dbReference type="Proteomes" id="UP000523139"/>
    </source>
</evidence>